<keyword evidence="4 5" id="KW-0472">Membrane</keyword>
<feature type="transmembrane region" description="Helical" evidence="5">
    <location>
        <begin position="97"/>
        <end position="119"/>
    </location>
</feature>
<feature type="transmembrane region" description="Helical" evidence="5">
    <location>
        <begin position="365"/>
        <end position="383"/>
    </location>
</feature>
<evidence type="ECO:0000256" key="4">
    <source>
        <dbReference type="ARBA" id="ARBA00023136"/>
    </source>
</evidence>
<feature type="transmembrane region" description="Helical" evidence="5">
    <location>
        <begin position="218"/>
        <end position="235"/>
    </location>
</feature>
<feature type="transmembrane region" description="Helical" evidence="5">
    <location>
        <begin position="389"/>
        <end position="412"/>
    </location>
</feature>
<accession>A0A7X3LY97</accession>
<dbReference type="Proteomes" id="UP000433101">
    <property type="component" value="Unassembled WGS sequence"/>
</dbReference>
<protein>
    <recommendedName>
        <fullName evidence="6">O-antigen ligase-related domain-containing protein</fullName>
    </recommendedName>
</protein>
<reference evidence="7 8" key="1">
    <citation type="submission" date="2019-12" db="EMBL/GenBank/DDBJ databases">
        <authorList>
            <person name="Li M."/>
        </authorList>
    </citation>
    <scope>NUCLEOTIDE SEQUENCE [LARGE SCALE GENOMIC DNA]</scope>
    <source>
        <strain evidence="7 8">GBMRC 2046</strain>
    </source>
</reference>
<feature type="transmembrane region" description="Helical" evidence="5">
    <location>
        <begin position="247"/>
        <end position="267"/>
    </location>
</feature>
<evidence type="ECO:0000259" key="6">
    <source>
        <dbReference type="Pfam" id="PF04932"/>
    </source>
</evidence>
<proteinExistence type="predicted"/>
<feature type="transmembrane region" description="Helical" evidence="5">
    <location>
        <begin position="48"/>
        <end position="67"/>
    </location>
</feature>
<comment type="caution">
    <text evidence="7">The sequence shown here is derived from an EMBL/GenBank/DDBJ whole genome shotgun (WGS) entry which is preliminary data.</text>
</comment>
<dbReference type="GO" id="GO:0016020">
    <property type="term" value="C:membrane"/>
    <property type="evidence" value="ECO:0007669"/>
    <property type="project" value="UniProtKB-SubCell"/>
</dbReference>
<feature type="domain" description="O-antigen ligase-related" evidence="6">
    <location>
        <begin position="202"/>
        <end position="341"/>
    </location>
</feature>
<evidence type="ECO:0000256" key="3">
    <source>
        <dbReference type="ARBA" id="ARBA00022989"/>
    </source>
</evidence>
<dbReference type="PANTHER" id="PTHR37422:SF21">
    <property type="entry name" value="EXOQ-LIKE PROTEIN"/>
    <property type="match status" value="1"/>
</dbReference>
<name>A0A7X3LY97_9HYPH</name>
<dbReference type="Pfam" id="PF04932">
    <property type="entry name" value="Wzy_C"/>
    <property type="match status" value="1"/>
</dbReference>
<dbReference type="RefSeq" id="WP_160777559.1">
    <property type="nucleotide sequence ID" value="NZ_WUMV01000010.1"/>
</dbReference>
<keyword evidence="3 5" id="KW-1133">Transmembrane helix</keyword>
<sequence length="435" mass="47264">MTALTATTGPFPKVARSPVRPTAGGVTAAALWVAVFLGGFVIREPAPYELYMLALVSVWAIFGLTLSSGIGPMVVCYLVYIAGGLLSVTVAGNLGQAAMYVAVSGFLAITAIFYAAVVADDPRRLGVIRSAYVASAAFVGGIGILGYFGLIPGAELFTLYDRAKGTFEDPNVFGPFLVLPTAFIIRDILTRPLRECRGAIALTALLVLAIFLSFSRAAWGLLAFTGLGLYLLVFIGERSSVRRARLVGLAIAGTAFLIALLAVALSFDMVSSLFEERARLVQDYDASRLGRFARHAAGFQMIMDKPLGLGALEFRNFFPEDEHNSYLKAFTSYGWLGGFSYFILMVWTLVRLFPLVFQPRAWQPYAQCIFVVFFGHALIAVVIDTDHWRHMYMLVGLAWGLIAAESGVLRRLRAKGAQTRKRISTAVSRPLAPRS</sequence>
<dbReference type="InterPro" id="IPR051533">
    <property type="entry name" value="WaaL-like"/>
</dbReference>
<evidence type="ECO:0000256" key="2">
    <source>
        <dbReference type="ARBA" id="ARBA00022692"/>
    </source>
</evidence>
<organism evidence="7 8">
    <name type="scientific">Stappia sediminis</name>
    <dbReference type="NCBI Taxonomy" id="2692190"/>
    <lineage>
        <taxon>Bacteria</taxon>
        <taxon>Pseudomonadati</taxon>
        <taxon>Pseudomonadota</taxon>
        <taxon>Alphaproteobacteria</taxon>
        <taxon>Hyphomicrobiales</taxon>
        <taxon>Stappiaceae</taxon>
        <taxon>Stappia</taxon>
    </lineage>
</organism>
<feature type="transmembrane region" description="Helical" evidence="5">
    <location>
        <begin position="172"/>
        <end position="189"/>
    </location>
</feature>
<evidence type="ECO:0000313" key="7">
    <source>
        <dbReference type="EMBL" id="MXN67310.1"/>
    </source>
</evidence>
<comment type="subcellular location">
    <subcellularLocation>
        <location evidence="1">Membrane</location>
        <topology evidence="1">Multi-pass membrane protein</topology>
    </subcellularLocation>
</comment>
<feature type="transmembrane region" description="Helical" evidence="5">
    <location>
        <begin position="333"/>
        <end position="353"/>
    </location>
</feature>
<dbReference type="AlphaFoldDB" id="A0A7X3LY97"/>
<feature type="transmembrane region" description="Helical" evidence="5">
    <location>
        <begin position="196"/>
        <end position="212"/>
    </location>
</feature>
<evidence type="ECO:0000256" key="5">
    <source>
        <dbReference type="SAM" id="Phobius"/>
    </source>
</evidence>
<keyword evidence="2 5" id="KW-0812">Transmembrane</keyword>
<evidence type="ECO:0000256" key="1">
    <source>
        <dbReference type="ARBA" id="ARBA00004141"/>
    </source>
</evidence>
<dbReference type="PANTHER" id="PTHR37422">
    <property type="entry name" value="TEICHURONIC ACID BIOSYNTHESIS PROTEIN TUAE"/>
    <property type="match status" value="1"/>
</dbReference>
<feature type="transmembrane region" description="Helical" evidence="5">
    <location>
        <begin position="131"/>
        <end position="152"/>
    </location>
</feature>
<keyword evidence="8" id="KW-1185">Reference proteome</keyword>
<gene>
    <name evidence="7" type="ORF">GR183_20570</name>
</gene>
<dbReference type="EMBL" id="WUMV01000010">
    <property type="protein sequence ID" value="MXN67310.1"/>
    <property type="molecule type" value="Genomic_DNA"/>
</dbReference>
<feature type="transmembrane region" description="Helical" evidence="5">
    <location>
        <begin position="23"/>
        <end position="42"/>
    </location>
</feature>
<dbReference type="InterPro" id="IPR007016">
    <property type="entry name" value="O-antigen_ligase-rel_domated"/>
</dbReference>
<evidence type="ECO:0000313" key="8">
    <source>
        <dbReference type="Proteomes" id="UP000433101"/>
    </source>
</evidence>